<keyword evidence="1" id="KW-0614">Plasmid</keyword>
<accession>A0A0G3B4H4</accession>
<geneLocation type="plasmid" evidence="1">
    <name>p8025</name>
</geneLocation>
<sequence>MIIVETGNKFITVENIVVQCGTELDKVIDLWCDDKLPLYIHFEGCLCQLSCTIRNDDDSTSKTNDNYIYTDISTPNSLMDNIEQYGGFIEDRKNEIINELDSYQKNKSNLTNVRQFRRKKGAEICYIPIGDDQLYYDGYAYGYWQVKPGATTKFVKSDYKVFNANPFFSDDDNSSFLKVIGHDENDFLTFKEVIEVSINNLYMNVDDIEKVACILTVSPSLENVERGSRYSKIEHLALYILLNEYCLDNEGNVNFTTMADILTSLNKNKYGGKYKFNSETVRRWLKNVSI</sequence>
<proteinExistence type="predicted"/>
<evidence type="ECO:0000313" key="1">
    <source>
        <dbReference type="EMBL" id="AKJ19712.1"/>
    </source>
</evidence>
<dbReference type="RefSeq" id="WP_015063070.1">
    <property type="nucleotide sequence ID" value="NZ_KP899803.1"/>
</dbReference>
<reference evidence="1" key="1">
    <citation type="submission" date="2015-03" db="EMBL/GenBank/DDBJ databases">
        <title>Complete genome sequences of four Salmonella Typhimurium IncHI1 plasmids and their characteristics.</title>
        <authorList>
            <person name="Kubasova T."/>
            <person name="Matiasovicova J."/>
            <person name="Cejkova D."/>
            <person name="Sekelova Z."/>
            <person name="Polansky O."/>
            <person name="Medvecky M."/>
            <person name="Rychlik I."/>
            <person name="Juricova H."/>
        </authorList>
    </citation>
    <scope>NUCLEOTIDE SEQUENCE</scope>
    <source>
        <strain evidence="1">8025</strain>
        <plasmid evidence="1">p8025</plasmid>
    </source>
</reference>
<dbReference type="AlphaFoldDB" id="A0A0G3B4H4"/>
<name>A0A0G3B4H4_SALTM</name>
<dbReference type="EMBL" id="KP899803">
    <property type="protein sequence ID" value="AKJ19712.1"/>
    <property type="molecule type" value="Genomic_DNA"/>
</dbReference>
<protein>
    <submittedName>
        <fullName evidence="1">Uncharacterized protein</fullName>
    </submittedName>
</protein>
<organism evidence="1">
    <name type="scientific">Salmonella typhimurium</name>
    <dbReference type="NCBI Taxonomy" id="90371"/>
    <lineage>
        <taxon>Bacteria</taxon>
        <taxon>Pseudomonadati</taxon>
        <taxon>Pseudomonadota</taxon>
        <taxon>Gammaproteobacteria</taxon>
        <taxon>Enterobacterales</taxon>
        <taxon>Enterobacteriaceae</taxon>
        <taxon>Salmonella</taxon>
    </lineage>
</organism>